<proteinExistence type="predicted"/>
<dbReference type="Proteomes" id="UP001318301">
    <property type="component" value="Unassembled WGS sequence"/>
</dbReference>
<dbReference type="EMBL" id="SEWW01000002">
    <property type="protein sequence ID" value="NGZ43631.1"/>
    <property type="molecule type" value="Genomic_DNA"/>
</dbReference>
<dbReference type="PANTHER" id="PTHR39473">
    <property type="match status" value="1"/>
</dbReference>
<dbReference type="PANTHER" id="PTHR39473:SF1">
    <property type="entry name" value="DINB-LIKE DOMAIN-CONTAINING PROTEIN"/>
    <property type="match status" value="1"/>
</dbReference>
<name>A0ABX0ET36_9BACT</name>
<evidence type="ECO:0000313" key="3">
    <source>
        <dbReference type="Proteomes" id="UP001318301"/>
    </source>
</evidence>
<feature type="coiled-coil region" evidence="1">
    <location>
        <begin position="2"/>
        <end position="29"/>
    </location>
</feature>
<keyword evidence="1" id="KW-0175">Coiled coil</keyword>
<reference evidence="2 3" key="1">
    <citation type="submission" date="2019-02" db="EMBL/GenBank/DDBJ databases">
        <title>Genome of a new Bacteroidetes strain.</title>
        <authorList>
            <person name="Pitt A."/>
        </authorList>
    </citation>
    <scope>NUCLEOTIDE SEQUENCE [LARGE SCALE GENOMIC DNA]</scope>
    <source>
        <strain evidence="2 3">50C-KIRBA</strain>
    </source>
</reference>
<evidence type="ECO:0008006" key="4">
    <source>
        <dbReference type="Google" id="ProtNLM"/>
    </source>
</evidence>
<dbReference type="SUPFAM" id="SSF109854">
    <property type="entry name" value="DinB/YfiT-like putative metalloenzymes"/>
    <property type="match status" value="1"/>
</dbReference>
<evidence type="ECO:0000256" key="1">
    <source>
        <dbReference type="SAM" id="Coils"/>
    </source>
</evidence>
<organism evidence="2 3">
    <name type="scientific">Aquirufa beregesia</name>
    <dbReference type="NCBI Taxonomy" id="2516556"/>
    <lineage>
        <taxon>Bacteria</taxon>
        <taxon>Pseudomonadati</taxon>
        <taxon>Bacteroidota</taxon>
        <taxon>Cytophagia</taxon>
        <taxon>Cytophagales</taxon>
        <taxon>Flectobacillaceae</taxon>
        <taxon>Aquirufa</taxon>
    </lineage>
</organism>
<dbReference type="RefSeq" id="WP_166229129.1">
    <property type="nucleotide sequence ID" value="NZ_CBCSIJ010000005.1"/>
</dbReference>
<accession>A0ABX0ET36</accession>
<gene>
    <name evidence="2" type="ORF">EWU23_03995</name>
</gene>
<protein>
    <recommendedName>
        <fullName evidence="4">DinB family protein</fullName>
    </recommendedName>
</protein>
<keyword evidence="3" id="KW-1185">Reference proteome</keyword>
<sequence>MINQCILNLKDLKLLLEQLSEEQYRYQSKYLLGSSIGEHVRHILEFYEGILTNKSFVFVDYSKRERNKNIEINLELANDFIGYTMLSLASKNVENTLLQIQDTSISDQVFTSSFGRELYYCLEHSIHHQALIRVSLIEQNLSEIIKPTFGYANSTIQYQERTSCAQ</sequence>
<dbReference type="InterPro" id="IPR034660">
    <property type="entry name" value="DinB/YfiT-like"/>
</dbReference>
<comment type="caution">
    <text evidence="2">The sequence shown here is derived from an EMBL/GenBank/DDBJ whole genome shotgun (WGS) entry which is preliminary data.</text>
</comment>
<evidence type="ECO:0000313" key="2">
    <source>
        <dbReference type="EMBL" id="NGZ43631.1"/>
    </source>
</evidence>